<dbReference type="Proteomes" id="UP000229703">
    <property type="component" value="Unassembled WGS sequence"/>
</dbReference>
<comment type="caution">
    <text evidence="1">The sequence shown here is derived from an EMBL/GenBank/DDBJ whole genome shotgun (WGS) entry which is preliminary data.</text>
</comment>
<evidence type="ECO:0000313" key="1">
    <source>
        <dbReference type="EMBL" id="PIX77016.1"/>
    </source>
</evidence>
<sequence length="67" mass="7497">MNPTATGKMKRIKVIHIITRLDRGGVTEDTLLTVKGLNRKRYGVKIITGSFTGTEIEVTLIPEMKRV</sequence>
<protein>
    <submittedName>
        <fullName evidence="1">Uncharacterized protein</fullName>
    </submittedName>
</protein>
<dbReference type="EMBL" id="PFJK01000225">
    <property type="protein sequence ID" value="PIX77016.1"/>
    <property type="molecule type" value="Genomic_DNA"/>
</dbReference>
<proteinExistence type="predicted"/>
<evidence type="ECO:0000313" key="2">
    <source>
        <dbReference type="Proteomes" id="UP000229703"/>
    </source>
</evidence>
<dbReference type="AlphaFoldDB" id="A0A2M7M2V2"/>
<organism evidence="1 2">
    <name type="scientific">bacterium (Candidatus Ratteibacteria) CG_4_10_14_3_um_filter_41_18</name>
    <dbReference type="NCBI Taxonomy" id="2014287"/>
    <lineage>
        <taxon>Bacteria</taxon>
        <taxon>Candidatus Ratteibacteria</taxon>
    </lineage>
</organism>
<reference evidence="2" key="1">
    <citation type="submission" date="2017-09" db="EMBL/GenBank/DDBJ databases">
        <title>Depth-based differentiation of microbial function through sediment-hosted aquifers and enrichment of novel symbionts in the deep terrestrial subsurface.</title>
        <authorList>
            <person name="Probst A.J."/>
            <person name="Ladd B."/>
            <person name="Jarett J.K."/>
            <person name="Geller-Mcgrath D.E."/>
            <person name="Sieber C.M.K."/>
            <person name="Emerson J.B."/>
            <person name="Anantharaman K."/>
            <person name="Thomas B.C."/>
            <person name="Malmstrom R."/>
            <person name="Stieglmeier M."/>
            <person name="Klingl A."/>
            <person name="Woyke T."/>
            <person name="Ryan C.M."/>
            <person name="Banfield J.F."/>
        </authorList>
    </citation>
    <scope>NUCLEOTIDE SEQUENCE [LARGE SCALE GENOMIC DNA]</scope>
</reference>
<name>A0A2M7M2V2_9BACT</name>
<accession>A0A2M7M2V2</accession>
<gene>
    <name evidence="1" type="ORF">COZ37_04905</name>
</gene>
<feature type="non-terminal residue" evidence="1">
    <location>
        <position position="67"/>
    </location>
</feature>